<organism evidence="5 7">
    <name type="scientific">Legionella quateirensis</name>
    <dbReference type="NCBI Taxonomy" id="45072"/>
    <lineage>
        <taxon>Bacteria</taxon>
        <taxon>Pseudomonadati</taxon>
        <taxon>Pseudomonadota</taxon>
        <taxon>Gammaproteobacteria</taxon>
        <taxon>Legionellales</taxon>
        <taxon>Legionellaceae</taxon>
        <taxon>Legionella</taxon>
    </lineage>
</organism>
<dbReference type="OrthoDB" id="5654135at2"/>
<name>A0A378KVS4_9GAMM</name>
<evidence type="ECO:0000313" key="5">
    <source>
        <dbReference type="EMBL" id="STY18466.1"/>
    </source>
</evidence>
<gene>
    <name evidence="4" type="ORF">Lqua_0886</name>
    <name evidence="5" type="ORF">NCTC12376_02285</name>
</gene>
<evidence type="ECO:0000256" key="2">
    <source>
        <dbReference type="ARBA" id="ARBA00022490"/>
    </source>
</evidence>
<dbReference type="AlphaFoldDB" id="A0A378KVS4"/>
<dbReference type="PANTHER" id="PTHR31250:SF27">
    <property type="entry name" value="IQ DOMAIN-CONTAINING PROTEIN IQM5"/>
    <property type="match status" value="1"/>
</dbReference>
<evidence type="ECO:0000313" key="6">
    <source>
        <dbReference type="Proteomes" id="UP000054639"/>
    </source>
</evidence>
<dbReference type="PANTHER" id="PTHR31250">
    <property type="entry name" value="IQ DOMAIN-CONTAINING PROTEIN IQM3"/>
    <property type="match status" value="1"/>
</dbReference>
<keyword evidence="6" id="KW-1185">Reference proteome</keyword>
<proteinExistence type="predicted"/>
<accession>A0A378KVS4</accession>
<sequence>MYTKYESDIEVIENPELNVQHESVAEQEGIAIKISPFQALTILAKKYKNTEMPPDQAQLFAQVKHLFLMGVQNEQDLNLFKSLLKDDALKGYEIPLIEHSEFELLKRNVAELSDEENDKYSEAIAKLELINNDPVRRYFESILCHDTLRSGLDDLNLISLKKHFKTVFASMPMSMKILVPTTIYNGDVEGAAAQKSATAPEYITAIQKLRNPENFPSFKPENEIGEKSPNEVLRDRTNKMMLLVKTIHAGMTAVNQSKQEHFPLNIYGEEGSVYSPSIRGRIDRKDQHGDKQEVRSNNLGIMRSYMPLSSSDVLYEAPSMDTANQYRRPADASTYVPNGDIPQKFFSTQVSPFVNSISGTMLTQLRVMADLLNKNEFQFQDDPEQLKAFFKCFISYMIYNSGGHSLQEFTAVFDLPQVQAIFKDVPGFEDLNLKNLFQEENDINFMNAMNEVIEYNSEILQKKALHRELTEPTLDRELSEGEDELTERARGRLRSPNVRLDEISSLERRDREIDEAYIHYSSPINKEIETEEEYNLRVTKAEGLLVDKFNIKWDHNSDQKEIKRHVFTQIMSNMSERQDKLIREFYHGKGTLAQRLDKAWEIYKDDKRTDEDRIIAQNYMIFILDINDKHVIENLNEKLVQLMLERELNKVENPDFIPGKSPIVLAEKSKSGLKQTENSGETEDEEVLALINKKDLLDVNPNSKLKDKGELKNKFGIVNAKKTEFFNAEERDMLRVLTRNGIFYSRDREVFDTQKSISHDKKGFAAYTLNVNGELSVFQHIDHDKTGIAHSSMNAGVPVVSAGEIEIKNGKLISITEHSGHYRPSLYNMYKTLDYFRKQGVDISDVKVYTFTSSDTIEKQLRIDVSQSKEFSHFRVINADELCNSLYGHLKLVVNQAKKDLEAYQSPSFMKFLNKVKDFITGSTLTNDREMLAKKLSEGIVALAEEINSANSLDSLKKINDKIDKLIDDVQGENMEVNLRHGKDKNQGNFAQRTNLFREQLKGMRERLEETKENGLETLSEEDILSCSDQLKSMGRK</sequence>
<dbReference type="InterPro" id="IPR044159">
    <property type="entry name" value="IQM"/>
</dbReference>
<keyword evidence="3" id="KW-0175">Coiled coil</keyword>
<keyword evidence="2" id="KW-0963">Cytoplasm</keyword>
<evidence type="ECO:0008006" key="8">
    <source>
        <dbReference type="Google" id="ProtNLM"/>
    </source>
</evidence>
<dbReference type="Proteomes" id="UP000054639">
    <property type="component" value="Unassembled WGS sequence"/>
</dbReference>
<evidence type="ECO:0000256" key="3">
    <source>
        <dbReference type="SAM" id="Coils"/>
    </source>
</evidence>
<evidence type="ECO:0000313" key="4">
    <source>
        <dbReference type="EMBL" id="KTD52603.1"/>
    </source>
</evidence>
<dbReference type="STRING" id="45072.Lqua_0886"/>
<dbReference type="GO" id="GO:0005737">
    <property type="term" value="C:cytoplasm"/>
    <property type="evidence" value="ECO:0007669"/>
    <property type="project" value="UniProtKB-SubCell"/>
</dbReference>
<dbReference type="EMBL" id="LNYR01000007">
    <property type="protein sequence ID" value="KTD52603.1"/>
    <property type="molecule type" value="Genomic_DNA"/>
</dbReference>
<comment type="subcellular location">
    <subcellularLocation>
        <location evidence="1">Cytoplasm</location>
    </subcellularLocation>
</comment>
<evidence type="ECO:0000313" key="7">
    <source>
        <dbReference type="Proteomes" id="UP000254230"/>
    </source>
</evidence>
<evidence type="ECO:0000256" key="1">
    <source>
        <dbReference type="ARBA" id="ARBA00004496"/>
    </source>
</evidence>
<dbReference type="EMBL" id="UGOW01000001">
    <property type="protein sequence ID" value="STY18466.1"/>
    <property type="molecule type" value="Genomic_DNA"/>
</dbReference>
<dbReference type="Proteomes" id="UP000254230">
    <property type="component" value="Unassembled WGS sequence"/>
</dbReference>
<protein>
    <recommendedName>
        <fullName evidence="8">Coiled-coil protein</fullName>
    </recommendedName>
</protein>
<reference evidence="4 6" key="1">
    <citation type="submission" date="2015-11" db="EMBL/GenBank/DDBJ databases">
        <title>Genomic analysis of 38 Legionella species identifies large and diverse effector repertoires.</title>
        <authorList>
            <person name="Burstein D."/>
            <person name="Amaro F."/>
            <person name="Zusman T."/>
            <person name="Lifshitz Z."/>
            <person name="Cohen O."/>
            <person name="Gilbert J.A."/>
            <person name="Pupko T."/>
            <person name="Shuman H.A."/>
            <person name="Segal G."/>
        </authorList>
    </citation>
    <scope>NUCLEOTIDE SEQUENCE [LARGE SCALE GENOMIC DNA]</scope>
    <source>
        <strain evidence="4 6">ATCC 49507</strain>
    </source>
</reference>
<reference evidence="5 7" key="2">
    <citation type="submission" date="2018-06" db="EMBL/GenBank/DDBJ databases">
        <authorList>
            <consortium name="Pathogen Informatics"/>
            <person name="Doyle S."/>
        </authorList>
    </citation>
    <scope>NUCLEOTIDE SEQUENCE [LARGE SCALE GENOMIC DNA]</scope>
    <source>
        <strain evidence="5 7">NCTC12376</strain>
    </source>
</reference>
<dbReference type="RefSeq" id="WP_058473093.1">
    <property type="nucleotide sequence ID" value="NZ_CAAAIL010000030.1"/>
</dbReference>
<feature type="coiled-coil region" evidence="3">
    <location>
        <begin position="956"/>
        <end position="1018"/>
    </location>
</feature>